<dbReference type="AlphaFoldDB" id="A0A8X6R1P0"/>
<keyword evidence="3" id="KW-1185">Reference proteome</keyword>
<evidence type="ECO:0000256" key="1">
    <source>
        <dbReference type="SAM" id="MobiDB-lite"/>
    </source>
</evidence>
<reference evidence="2" key="1">
    <citation type="submission" date="2020-08" db="EMBL/GenBank/DDBJ databases">
        <title>Multicomponent nature underlies the extraordinary mechanical properties of spider dragline silk.</title>
        <authorList>
            <person name="Kono N."/>
            <person name="Nakamura H."/>
            <person name="Mori M."/>
            <person name="Yoshida Y."/>
            <person name="Ohtoshi R."/>
            <person name="Malay A.D."/>
            <person name="Moran D.A.P."/>
            <person name="Tomita M."/>
            <person name="Numata K."/>
            <person name="Arakawa K."/>
        </authorList>
    </citation>
    <scope>NUCLEOTIDE SEQUENCE</scope>
</reference>
<evidence type="ECO:0000313" key="2">
    <source>
        <dbReference type="EMBL" id="GFU62550.1"/>
    </source>
</evidence>
<proteinExistence type="predicted"/>
<accession>A0A8X6R1P0</accession>
<name>A0A8X6R1P0_NEPPI</name>
<gene>
    <name evidence="2" type="ORF">NPIL_636921</name>
</gene>
<organism evidence="2 3">
    <name type="scientific">Nephila pilipes</name>
    <name type="common">Giant wood spider</name>
    <name type="synonym">Nephila maculata</name>
    <dbReference type="NCBI Taxonomy" id="299642"/>
    <lineage>
        <taxon>Eukaryota</taxon>
        <taxon>Metazoa</taxon>
        <taxon>Ecdysozoa</taxon>
        <taxon>Arthropoda</taxon>
        <taxon>Chelicerata</taxon>
        <taxon>Arachnida</taxon>
        <taxon>Araneae</taxon>
        <taxon>Araneomorphae</taxon>
        <taxon>Entelegynae</taxon>
        <taxon>Araneoidea</taxon>
        <taxon>Nephilidae</taxon>
        <taxon>Nephila</taxon>
    </lineage>
</organism>
<sequence>MVTPHALRTDHRDISMRPSQLNGGIDRRGADQKRVCNDGLFMEENKSGRICQSSGAPLSSVIGGCYRVVNVSGDDS</sequence>
<feature type="region of interest" description="Disordered" evidence="1">
    <location>
        <begin position="1"/>
        <end position="29"/>
    </location>
</feature>
<comment type="caution">
    <text evidence="2">The sequence shown here is derived from an EMBL/GenBank/DDBJ whole genome shotgun (WGS) entry which is preliminary data.</text>
</comment>
<protein>
    <submittedName>
        <fullName evidence="2">Uncharacterized protein</fullName>
    </submittedName>
</protein>
<dbReference type="EMBL" id="BMAW01041155">
    <property type="protein sequence ID" value="GFU62550.1"/>
    <property type="molecule type" value="Genomic_DNA"/>
</dbReference>
<evidence type="ECO:0000313" key="3">
    <source>
        <dbReference type="Proteomes" id="UP000887013"/>
    </source>
</evidence>
<dbReference type="Proteomes" id="UP000887013">
    <property type="component" value="Unassembled WGS sequence"/>
</dbReference>